<dbReference type="Proteomes" id="UP000193827">
    <property type="component" value="Unassembled WGS sequence"/>
</dbReference>
<dbReference type="PIRSF" id="PIRSF000103">
    <property type="entry name" value="HIBADH"/>
    <property type="match status" value="1"/>
</dbReference>
<feature type="domain" description="NADPH-dependent reductive aminase-like C-terminal" evidence="3">
    <location>
        <begin position="167"/>
        <end position="285"/>
    </location>
</feature>
<dbReference type="GO" id="GO:0016491">
    <property type="term" value="F:oxidoreductase activity"/>
    <property type="evidence" value="ECO:0007669"/>
    <property type="project" value="UniProtKB-KW"/>
</dbReference>
<evidence type="ECO:0000259" key="2">
    <source>
        <dbReference type="Pfam" id="PF03446"/>
    </source>
</evidence>
<feature type="domain" description="6-phosphogluconate dehydrogenase NADP-binding" evidence="2">
    <location>
        <begin position="3"/>
        <end position="158"/>
    </location>
</feature>
<reference evidence="4 5" key="1">
    <citation type="submission" date="2017-03" db="EMBL/GenBank/DDBJ databases">
        <authorList>
            <person name="Afonso C.L."/>
            <person name="Miller P.J."/>
            <person name="Scott M.A."/>
            <person name="Spackman E."/>
            <person name="Goraichik I."/>
            <person name="Dimitrov K.M."/>
            <person name="Suarez D.L."/>
            <person name="Swayne D.E."/>
        </authorList>
    </citation>
    <scope>NUCLEOTIDE SEQUENCE [LARGE SCALE GENOMIC DNA]</scope>
    <source>
        <strain evidence="4 5">CECT 8287</strain>
    </source>
</reference>
<dbReference type="GO" id="GO:0050661">
    <property type="term" value="F:NADP binding"/>
    <property type="evidence" value="ECO:0007669"/>
    <property type="project" value="InterPro"/>
</dbReference>
<dbReference type="SUPFAM" id="SSF51735">
    <property type="entry name" value="NAD(P)-binding Rossmann-fold domains"/>
    <property type="match status" value="1"/>
</dbReference>
<dbReference type="InterPro" id="IPR006115">
    <property type="entry name" value="6PGDH_NADP-bd"/>
</dbReference>
<keyword evidence="1" id="KW-0560">Oxidoreductase</keyword>
<evidence type="ECO:0000256" key="1">
    <source>
        <dbReference type="ARBA" id="ARBA00023002"/>
    </source>
</evidence>
<evidence type="ECO:0000313" key="4">
    <source>
        <dbReference type="EMBL" id="SLN71150.1"/>
    </source>
</evidence>
<dbReference type="RefSeq" id="WP_085894126.1">
    <property type="nucleotide sequence ID" value="NZ_FWFL01000025.1"/>
</dbReference>
<protein>
    <submittedName>
        <fullName evidence="4">Tartronate semialdehyde reductase</fullName>
    </submittedName>
</protein>
<accession>A0A1Y5TSE6</accession>
<dbReference type="InterPro" id="IPR048666">
    <property type="entry name" value="RedAm-like_C"/>
</dbReference>
<evidence type="ECO:0000313" key="5">
    <source>
        <dbReference type="Proteomes" id="UP000193827"/>
    </source>
</evidence>
<dbReference type="InterPro" id="IPR013328">
    <property type="entry name" value="6PGD_dom2"/>
</dbReference>
<dbReference type="AlphaFoldDB" id="A0A1Y5TSE6"/>
<dbReference type="EMBL" id="FWFL01000025">
    <property type="protein sequence ID" value="SLN71150.1"/>
    <property type="molecule type" value="Genomic_DNA"/>
</dbReference>
<proteinExistence type="predicted"/>
<dbReference type="Gene3D" id="3.40.50.720">
    <property type="entry name" value="NAD(P)-binding Rossmann-like Domain"/>
    <property type="match status" value="1"/>
</dbReference>
<dbReference type="Pfam" id="PF21761">
    <property type="entry name" value="RedAm-like_C"/>
    <property type="match status" value="1"/>
</dbReference>
<dbReference type="InterPro" id="IPR036291">
    <property type="entry name" value="NAD(P)-bd_dom_sf"/>
</dbReference>
<name>A0A1Y5TSE6_9RHOB</name>
<sequence length="288" mass="30071">MTEISVIGLGAMGTALAMALVGANRELTVWNRTSEKTRPLVAAGARQAASIDDAIAASPKVIVCLPSYSATSELFEDKDTQALLAGRTVVQLSTASPKEAVDAEKWFAERNASFLAGAILCWPGSIGTENGKIVVAGQQKAFEDCSSELRALAGGLRYLGPNIRAPSTVDLAFLSRTLGIIFGSIHGALVCEAEGVPVSEFTAILPPGDRAVPLTETINNGTFDTISEAGASVDVAWAAVRQLQQQAQDSGINSELPDLMAAWVNRAQAAGFGAQETAAVIKTLRTKI</sequence>
<keyword evidence="5" id="KW-1185">Reference proteome</keyword>
<dbReference type="PANTHER" id="PTHR43580:SF2">
    <property type="entry name" value="CYTOKINE-LIKE NUCLEAR FACTOR N-PAC"/>
    <property type="match status" value="1"/>
</dbReference>
<dbReference type="InterPro" id="IPR015815">
    <property type="entry name" value="HIBADH-related"/>
</dbReference>
<organism evidence="4 5">
    <name type="scientific">Roseovarius litorisediminis</name>
    <dbReference type="NCBI Taxonomy" id="1312363"/>
    <lineage>
        <taxon>Bacteria</taxon>
        <taxon>Pseudomonadati</taxon>
        <taxon>Pseudomonadota</taxon>
        <taxon>Alphaproteobacteria</taxon>
        <taxon>Rhodobacterales</taxon>
        <taxon>Roseobacteraceae</taxon>
        <taxon>Roseovarius</taxon>
    </lineage>
</organism>
<evidence type="ECO:0000259" key="3">
    <source>
        <dbReference type="Pfam" id="PF21761"/>
    </source>
</evidence>
<dbReference type="Pfam" id="PF03446">
    <property type="entry name" value="NAD_binding_2"/>
    <property type="match status" value="1"/>
</dbReference>
<dbReference type="PANTHER" id="PTHR43580">
    <property type="entry name" value="OXIDOREDUCTASE GLYR1-RELATED"/>
    <property type="match status" value="1"/>
</dbReference>
<dbReference type="Gene3D" id="1.10.1040.10">
    <property type="entry name" value="N-(1-d-carboxylethyl)-l-norvaline Dehydrogenase, domain 2"/>
    <property type="match status" value="1"/>
</dbReference>
<dbReference type="InterPro" id="IPR051265">
    <property type="entry name" value="HIBADH-related_NP60_sf"/>
</dbReference>
<gene>
    <name evidence="4" type="ORF">PEL8287_03936</name>
</gene>
<dbReference type="OrthoDB" id="5524287at2"/>